<evidence type="ECO:0000256" key="1">
    <source>
        <dbReference type="ARBA" id="ARBA00022614"/>
    </source>
</evidence>
<gene>
    <name evidence="4" type="ORF">RFH988_LOCUS27082</name>
</gene>
<evidence type="ECO:0000313" key="4">
    <source>
        <dbReference type="EMBL" id="CAF1249194.1"/>
    </source>
</evidence>
<reference evidence="4" key="1">
    <citation type="submission" date="2021-02" db="EMBL/GenBank/DDBJ databases">
        <authorList>
            <person name="Nowell W R."/>
        </authorList>
    </citation>
    <scope>NUCLEOTIDE SEQUENCE</scope>
</reference>
<sequence length="646" mass="75228">MLFILLNSITDVKSITQEISTLSMLTIEQSCIYCQTTACYCPLRQYILNCSSYLLNIPFIENCTKMIIWKTVDFSLRNLKILNAKKLLSLRMERLLLKSNFITYIHNNTFDSIGNILIELDLEKNQIFNLSSKWLNSKLIYLKKLNLAFNQFELFDNIDNIQLSNLQELNLSHNYINIFPNKIYQWISLIKLDLSFNKLLTIPRFALMGLNNLTWLSLASNKNLTCIIQDSFKYLKSLNYLDLSNTNLLDLDACIFIQLTGLKILSIEHILFNCTSCWFSIARKNSLQIFGQCLNEKIIQNINSLTDKQIQYACLKSSIDCSLDYCEPGSINYQQKSNQLISLVKNSYITKKRTIEIIFSIIFSIIILIIMIITLIIFISRWKQNKKLFCCHFSQTTTTTTTTEETRRRRQQIIDNNPTVIESVVTHGANMNVPSYSCQNYSKFNDETSNNKRKLYNPMFADSPTLDIRHQQQQQQQSVMVSNDNTSHNINNNQYKAKRKIIMTTRYHLNTDHWSKMRMNIIKNTINIEHRGRVLSWEKHKKKAAQNELEAAVRGTRNLPENDIGPVHNFQDILTMELNEYVPGSAYFRRHTEQNLENINEHKNKMTQLGHPLMTGSQYTLMTLPTNPQSDQTRSRVPVLQCRGKI</sequence>
<keyword evidence="3" id="KW-0812">Transmembrane</keyword>
<dbReference type="Pfam" id="PF00560">
    <property type="entry name" value="LRR_1"/>
    <property type="match status" value="1"/>
</dbReference>
<dbReference type="InterPro" id="IPR032675">
    <property type="entry name" value="LRR_dom_sf"/>
</dbReference>
<feature type="transmembrane region" description="Helical" evidence="3">
    <location>
        <begin position="357"/>
        <end position="379"/>
    </location>
</feature>
<organism evidence="4 5">
    <name type="scientific">Rotaria sordida</name>
    <dbReference type="NCBI Taxonomy" id="392033"/>
    <lineage>
        <taxon>Eukaryota</taxon>
        <taxon>Metazoa</taxon>
        <taxon>Spiralia</taxon>
        <taxon>Gnathifera</taxon>
        <taxon>Rotifera</taxon>
        <taxon>Eurotatoria</taxon>
        <taxon>Bdelloidea</taxon>
        <taxon>Philodinida</taxon>
        <taxon>Philodinidae</taxon>
        <taxon>Rotaria</taxon>
    </lineage>
</organism>
<comment type="caution">
    <text evidence="4">The sequence shown here is derived from an EMBL/GenBank/DDBJ whole genome shotgun (WGS) entry which is preliminary data.</text>
</comment>
<evidence type="ECO:0000313" key="5">
    <source>
        <dbReference type="Proteomes" id="UP000663882"/>
    </source>
</evidence>
<dbReference type="InterPro" id="IPR003591">
    <property type="entry name" value="Leu-rich_rpt_typical-subtyp"/>
</dbReference>
<keyword evidence="3" id="KW-0472">Membrane</keyword>
<proteinExistence type="predicted"/>
<dbReference type="SUPFAM" id="SSF52058">
    <property type="entry name" value="L domain-like"/>
    <property type="match status" value="1"/>
</dbReference>
<dbReference type="PANTHER" id="PTHR24366:SF96">
    <property type="entry name" value="LEUCINE RICH REPEAT CONTAINING 53"/>
    <property type="match status" value="1"/>
</dbReference>
<evidence type="ECO:0000256" key="2">
    <source>
        <dbReference type="ARBA" id="ARBA00022737"/>
    </source>
</evidence>
<dbReference type="PANTHER" id="PTHR24366">
    <property type="entry name" value="IG(IMMUNOGLOBULIN) AND LRR(LEUCINE RICH REPEAT) DOMAINS"/>
    <property type="match status" value="1"/>
</dbReference>
<dbReference type="Gene3D" id="3.80.10.10">
    <property type="entry name" value="Ribonuclease Inhibitor"/>
    <property type="match status" value="1"/>
</dbReference>
<keyword evidence="1" id="KW-0433">Leucine-rich repeat</keyword>
<dbReference type="Pfam" id="PF13855">
    <property type="entry name" value="LRR_8"/>
    <property type="match status" value="1"/>
</dbReference>
<evidence type="ECO:0000256" key="3">
    <source>
        <dbReference type="SAM" id="Phobius"/>
    </source>
</evidence>
<keyword evidence="2" id="KW-0677">Repeat</keyword>
<dbReference type="AlphaFoldDB" id="A0A815A1H2"/>
<protein>
    <submittedName>
        <fullName evidence="4">Uncharacterized protein</fullName>
    </submittedName>
</protein>
<dbReference type="Proteomes" id="UP000663882">
    <property type="component" value="Unassembled WGS sequence"/>
</dbReference>
<dbReference type="OrthoDB" id="676979at2759"/>
<dbReference type="SMART" id="SM00369">
    <property type="entry name" value="LRR_TYP"/>
    <property type="match status" value="4"/>
</dbReference>
<dbReference type="PROSITE" id="PS51450">
    <property type="entry name" value="LRR"/>
    <property type="match status" value="2"/>
</dbReference>
<name>A0A815A1H2_9BILA</name>
<dbReference type="EMBL" id="CAJNOO010002244">
    <property type="protein sequence ID" value="CAF1249194.1"/>
    <property type="molecule type" value="Genomic_DNA"/>
</dbReference>
<accession>A0A815A1H2</accession>
<keyword evidence="3" id="KW-1133">Transmembrane helix</keyword>
<dbReference type="InterPro" id="IPR001611">
    <property type="entry name" value="Leu-rich_rpt"/>
</dbReference>